<evidence type="ECO:0000313" key="9">
    <source>
        <dbReference type="Proteomes" id="UP000248021"/>
    </source>
</evidence>
<reference evidence="8 9" key="1">
    <citation type="submission" date="2018-05" db="EMBL/GenBank/DDBJ databases">
        <title>Genomic Encyclopedia of Type Strains, Phase IV (KMG-IV): sequencing the most valuable type-strain genomes for metagenomic binning, comparative biology and taxonomic classification.</title>
        <authorList>
            <person name="Goeker M."/>
        </authorList>
    </citation>
    <scope>NUCLEOTIDE SEQUENCE [LARGE SCALE GENOMIC DNA]</scope>
    <source>
        <strain evidence="8 9">DSM 6462</strain>
    </source>
</reference>
<keyword evidence="4 7" id="KW-0238">DNA-binding</keyword>
<organism evidence="8 9">
    <name type="scientific">Chelatococcus asaccharovorans</name>
    <dbReference type="NCBI Taxonomy" id="28210"/>
    <lineage>
        <taxon>Bacteria</taxon>
        <taxon>Pseudomonadati</taxon>
        <taxon>Pseudomonadota</taxon>
        <taxon>Alphaproteobacteria</taxon>
        <taxon>Hyphomicrobiales</taxon>
        <taxon>Chelatococcaceae</taxon>
        <taxon>Chelatococcus</taxon>
    </lineage>
</organism>
<dbReference type="PANTHER" id="PTHR48111:SF4">
    <property type="entry name" value="DNA-BINDING DUAL TRANSCRIPTIONAL REGULATOR OMPR"/>
    <property type="match status" value="1"/>
</dbReference>
<dbReference type="AlphaFoldDB" id="A0A2V3UD80"/>
<evidence type="ECO:0000313" key="8">
    <source>
        <dbReference type="EMBL" id="PXW63186.1"/>
    </source>
</evidence>
<comment type="caution">
    <text evidence="8">The sequence shown here is derived from an EMBL/GenBank/DDBJ whole genome shotgun (WGS) entry which is preliminary data.</text>
</comment>
<dbReference type="RefSeq" id="WP_170147068.1">
    <property type="nucleotide sequence ID" value="NZ_CAKNFM010000002.1"/>
</dbReference>
<keyword evidence="2" id="KW-0902">Two-component regulatory system</keyword>
<evidence type="ECO:0000256" key="1">
    <source>
        <dbReference type="ARBA" id="ARBA00022553"/>
    </source>
</evidence>
<dbReference type="PROSITE" id="PS50110">
    <property type="entry name" value="RESPONSE_REGULATORY"/>
    <property type="match status" value="1"/>
</dbReference>
<dbReference type="GO" id="GO:0000976">
    <property type="term" value="F:transcription cis-regulatory region binding"/>
    <property type="evidence" value="ECO:0007669"/>
    <property type="project" value="TreeGrafter"/>
</dbReference>
<dbReference type="SMART" id="SM00862">
    <property type="entry name" value="Trans_reg_C"/>
    <property type="match status" value="1"/>
</dbReference>
<feature type="DNA-binding region" description="OmpR/PhoB-type" evidence="7">
    <location>
        <begin position="124"/>
        <end position="224"/>
    </location>
</feature>
<dbReference type="InterPro" id="IPR001867">
    <property type="entry name" value="OmpR/PhoB-type_DNA-bd"/>
</dbReference>
<dbReference type="CDD" id="cd00383">
    <property type="entry name" value="trans_reg_C"/>
    <property type="match status" value="1"/>
</dbReference>
<dbReference type="InterPro" id="IPR011006">
    <property type="entry name" value="CheY-like_superfamily"/>
</dbReference>
<evidence type="ECO:0000256" key="3">
    <source>
        <dbReference type="ARBA" id="ARBA00023015"/>
    </source>
</evidence>
<dbReference type="SUPFAM" id="SSF52172">
    <property type="entry name" value="CheY-like"/>
    <property type="match status" value="1"/>
</dbReference>
<keyword evidence="5" id="KW-0804">Transcription</keyword>
<dbReference type="SMART" id="SM00448">
    <property type="entry name" value="REC"/>
    <property type="match status" value="1"/>
</dbReference>
<dbReference type="Pfam" id="PF00486">
    <property type="entry name" value="Trans_reg_C"/>
    <property type="match status" value="1"/>
</dbReference>
<dbReference type="InterPro" id="IPR001789">
    <property type="entry name" value="Sig_transdc_resp-reg_receiver"/>
</dbReference>
<dbReference type="SUPFAM" id="SSF46894">
    <property type="entry name" value="C-terminal effector domain of the bipartite response regulators"/>
    <property type="match status" value="1"/>
</dbReference>
<dbReference type="Pfam" id="PF00072">
    <property type="entry name" value="Response_reg"/>
    <property type="match status" value="1"/>
</dbReference>
<keyword evidence="9" id="KW-1185">Reference proteome</keyword>
<dbReference type="Gene3D" id="1.10.10.10">
    <property type="entry name" value="Winged helix-like DNA-binding domain superfamily/Winged helix DNA-binding domain"/>
    <property type="match status" value="1"/>
</dbReference>
<evidence type="ECO:0000256" key="5">
    <source>
        <dbReference type="ARBA" id="ARBA00023163"/>
    </source>
</evidence>
<dbReference type="PANTHER" id="PTHR48111">
    <property type="entry name" value="REGULATOR OF RPOS"/>
    <property type="match status" value="1"/>
</dbReference>
<dbReference type="InterPro" id="IPR039420">
    <property type="entry name" value="WalR-like"/>
</dbReference>
<name>A0A2V3UD80_9HYPH</name>
<keyword evidence="1 6" id="KW-0597">Phosphoprotein</keyword>
<dbReference type="GO" id="GO:0006355">
    <property type="term" value="P:regulation of DNA-templated transcription"/>
    <property type="evidence" value="ECO:0007669"/>
    <property type="project" value="InterPro"/>
</dbReference>
<evidence type="ECO:0000256" key="4">
    <source>
        <dbReference type="ARBA" id="ARBA00023125"/>
    </source>
</evidence>
<dbReference type="GO" id="GO:0005829">
    <property type="term" value="C:cytosol"/>
    <property type="evidence" value="ECO:0007669"/>
    <property type="project" value="TreeGrafter"/>
</dbReference>
<dbReference type="Gene3D" id="3.40.50.2300">
    <property type="match status" value="1"/>
</dbReference>
<protein>
    <submittedName>
        <fullName evidence="8">DNA-binding response OmpR family regulator</fullName>
    </submittedName>
</protein>
<dbReference type="GO" id="GO:0032993">
    <property type="term" value="C:protein-DNA complex"/>
    <property type="evidence" value="ECO:0007669"/>
    <property type="project" value="TreeGrafter"/>
</dbReference>
<dbReference type="EMBL" id="QJJK01000002">
    <property type="protein sequence ID" value="PXW63186.1"/>
    <property type="molecule type" value="Genomic_DNA"/>
</dbReference>
<evidence type="ECO:0000256" key="7">
    <source>
        <dbReference type="PROSITE-ProRule" id="PRU01091"/>
    </source>
</evidence>
<evidence type="ECO:0000256" key="2">
    <source>
        <dbReference type="ARBA" id="ARBA00023012"/>
    </source>
</evidence>
<dbReference type="Proteomes" id="UP000248021">
    <property type="component" value="Unassembled WGS sequence"/>
</dbReference>
<dbReference type="CDD" id="cd17574">
    <property type="entry name" value="REC_OmpR"/>
    <property type="match status" value="1"/>
</dbReference>
<dbReference type="GO" id="GO:0000156">
    <property type="term" value="F:phosphorelay response regulator activity"/>
    <property type="evidence" value="ECO:0007669"/>
    <property type="project" value="TreeGrafter"/>
</dbReference>
<dbReference type="InterPro" id="IPR016032">
    <property type="entry name" value="Sig_transdc_resp-reg_C-effctor"/>
</dbReference>
<proteinExistence type="predicted"/>
<dbReference type="InterPro" id="IPR036388">
    <property type="entry name" value="WH-like_DNA-bd_sf"/>
</dbReference>
<keyword evidence="3" id="KW-0805">Transcription regulation</keyword>
<dbReference type="Gene3D" id="6.10.250.690">
    <property type="match status" value="1"/>
</dbReference>
<feature type="modified residue" description="4-aspartylphosphate" evidence="6">
    <location>
        <position position="52"/>
    </location>
</feature>
<accession>A0A2V3UD80</accession>
<dbReference type="PROSITE" id="PS51755">
    <property type="entry name" value="OMPR_PHOB"/>
    <property type="match status" value="1"/>
</dbReference>
<gene>
    <name evidence="8" type="ORF">C7450_102101</name>
</gene>
<sequence length="226" mass="25233">MADVIVVDDDRAICGMLDDYLTLEGHVVRCAADSRALSTMLDKQLPDLVVLDLSLPDEDGLSITRRLRQGYDFGIIMLTGTNDLTDKVVSLEIGADDYVTKPFSLLELGARIQAILRRRRAEKDTIVPFGAFSLDLKCWKLFEPDGREVNLFPTEIDLIAAFATNPGRMLSRDEILRLAPAYGTDPLDRSIDTRITRLRRKLESHGLDGDLVKTSRGNGYIYRGTS</sequence>
<evidence type="ECO:0000256" key="6">
    <source>
        <dbReference type="PROSITE-ProRule" id="PRU00169"/>
    </source>
</evidence>